<keyword evidence="6 9" id="KW-0812">Transmembrane</keyword>
<dbReference type="Gene3D" id="3.30.2090.10">
    <property type="entry name" value="Multidrug efflux transporter AcrB TolC docking domain, DN and DC subdomains"/>
    <property type="match status" value="2"/>
</dbReference>
<feature type="transmembrane region" description="Helical" evidence="9">
    <location>
        <begin position="880"/>
        <end position="897"/>
    </location>
</feature>
<reference evidence="10" key="1">
    <citation type="submission" date="2022-12" db="EMBL/GenBank/DDBJ databases">
        <title>Reference genome sequencing for broad-spectrum identification of bacterial and archaeal isolates by mass spectrometry.</title>
        <authorList>
            <person name="Sekiguchi Y."/>
            <person name="Tourlousse D.M."/>
        </authorList>
    </citation>
    <scope>NUCLEOTIDE SEQUENCE</scope>
    <source>
        <strain evidence="10">TSL-P1</strain>
    </source>
</reference>
<dbReference type="PANTHER" id="PTHR32063">
    <property type="match status" value="1"/>
</dbReference>
<evidence type="ECO:0000313" key="10">
    <source>
        <dbReference type="EMBL" id="GLI53045.1"/>
    </source>
</evidence>
<evidence type="ECO:0000313" key="11">
    <source>
        <dbReference type="Proteomes" id="UP001144297"/>
    </source>
</evidence>
<evidence type="ECO:0000256" key="4">
    <source>
        <dbReference type="ARBA" id="ARBA00022475"/>
    </source>
</evidence>
<dbReference type="Gene3D" id="3.30.70.1430">
    <property type="entry name" value="Multidrug efflux transporter AcrB pore domain"/>
    <property type="match status" value="2"/>
</dbReference>
<sequence>MLSKFFLDRPVFAWVIAIAIMGAGCLAIYNLPIAQYPSLAPPSIYIQATYPGASAETVENSVTQIIEEKMTGLDRLLYMSAVSDSSGSCRIELTFEPGTDPDLAWAKVQNKLQLAMPSLPEAVQKTGISVGKATRNYLLIVSLISEDGRLDAYDLRDYLKSNVEKVLARIEGVGEVETFGFPYAMRIWIEPHKLVSYGLTISDVVSAIKAYNVEVSGGQLGGAPAKEGQRLNAPIIVQSMLKEPDEFAAIPVRINPDGSSVKIKDVARVELGTDYYDIEAFYNGKPAAALAVRPLPGANALDVADKVKKKIDELSRNFPAGVKVVYPYDTTPFTKVAINEVVKTLIEAIVLVFLIMWLFLGSLRATLIPTITVPVVLLGTFAVLGLAGYSINMLTMFAMVLAIGLLVDDAIVVVENVERIMREEKLPVRQAVMKSMEQITSALIGIGVVLSAVFAPMAFFTGSTGIIYRQFAITIISAMLLSVFVALTLAPVLCVTFLRPHSEKHRERKNIFYYFDLIYEKFYSFFFKSRFVYTKTVENSFRKVPVYIFVYIIIVVALGIILMKLPTAYLPDEDQGMMLAQVILPSGSTLEQTEEVLSEVKDYFLQKEKDAVDSIITLAGMSFSGRAQSAGMAFIKLKDWHLRDSSALRVKAIQARAMMHFSQNKKAMIFVFPPPSIIELGNATGFDLQLMDMGGLGHHKLMEARNQFLYLANQDRRLKNVRPNGMDDIPEYKVDIDWQKAGALGVPIASINNTISAAFGSSYVNDFIKGGRVKRVYVQADTPYRMLPEDMNRLYVRNTEGKMVPFSSFASGRWIYGSPRLERYNGFPSMNIWGEPATGTSSGEAMKAVEEIVSKLPKGVGYAWTGSSYQERLATGQAPILYAFSVFVIFLCLAALYESWTIPITNLILLPLGIFGSALATWLMGLHNDVYFQIGFLVTMGLSSKNAILIIQFARDRIKQGEEFQRATVEAATIRYRPVIMTSLALFFGILPLAIARGAGSGAMNAIGVAIEGGVLAGTFVSIVFVPLFFVLILKLFKVRTVK</sequence>
<dbReference type="SUPFAM" id="SSF82714">
    <property type="entry name" value="Multidrug efflux transporter AcrB TolC docking domain, DN and DC subdomains"/>
    <property type="match status" value="2"/>
</dbReference>
<evidence type="ECO:0000256" key="2">
    <source>
        <dbReference type="ARBA" id="ARBA00010942"/>
    </source>
</evidence>
<keyword evidence="8 9" id="KW-0472">Membrane</keyword>
<accession>A0A9W6LKP7</accession>
<feature type="transmembrane region" description="Helical" evidence="9">
    <location>
        <begin position="1015"/>
        <end position="1037"/>
    </location>
</feature>
<dbReference type="FunFam" id="3.30.70.1430:FF:000001">
    <property type="entry name" value="Efflux pump membrane transporter"/>
    <property type="match status" value="1"/>
</dbReference>
<keyword evidence="7 9" id="KW-1133">Transmembrane helix</keyword>
<dbReference type="GO" id="GO:0005886">
    <property type="term" value="C:plasma membrane"/>
    <property type="evidence" value="ECO:0007669"/>
    <property type="project" value="UniProtKB-SubCell"/>
</dbReference>
<feature type="transmembrane region" description="Helical" evidence="9">
    <location>
        <begin position="974"/>
        <end position="995"/>
    </location>
</feature>
<proteinExistence type="inferred from homology"/>
<evidence type="ECO:0000256" key="5">
    <source>
        <dbReference type="ARBA" id="ARBA00022519"/>
    </source>
</evidence>
<dbReference type="PROSITE" id="PS51257">
    <property type="entry name" value="PROKAR_LIPOPROTEIN"/>
    <property type="match status" value="1"/>
</dbReference>
<dbReference type="InterPro" id="IPR001036">
    <property type="entry name" value="Acrflvin-R"/>
</dbReference>
<keyword evidence="11" id="KW-1185">Reference proteome</keyword>
<dbReference type="Pfam" id="PF00873">
    <property type="entry name" value="ACR_tran"/>
    <property type="match status" value="1"/>
</dbReference>
<evidence type="ECO:0000256" key="1">
    <source>
        <dbReference type="ARBA" id="ARBA00004429"/>
    </source>
</evidence>
<dbReference type="FunFam" id="1.20.1640.10:FF:000001">
    <property type="entry name" value="Efflux pump membrane transporter"/>
    <property type="match status" value="1"/>
</dbReference>
<dbReference type="FunFam" id="3.30.70.1430:FF:000002">
    <property type="entry name" value="Efflux pump membrane transporter"/>
    <property type="match status" value="1"/>
</dbReference>
<dbReference type="Gene3D" id="1.20.1640.10">
    <property type="entry name" value="Multidrug efflux transporter AcrB transmembrane domain"/>
    <property type="match status" value="2"/>
</dbReference>
<feature type="transmembrane region" description="Helical" evidence="9">
    <location>
        <begin position="904"/>
        <end position="924"/>
    </location>
</feature>
<feature type="transmembrane region" description="Helical" evidence="9">
    <location>
        <begin position="397"/>
        <end position="417"/>
    </location>
</feature>
<dbReference type="GO" id="GO:0009636">
    <property type="term" value="P:response to toxic substance"/>
    <property type="evidence" value="ECO:0007669"/>
    <property type="project" value="UniProtKB-ARBA"/>
</dbReference>
<dbReference type="SUPFAM" id="SSF82693">
    <property type="entry name" value="Multidrug efflux transporter AcrB pore domain, PN1, PN2, PC1 and PC2 subdomains"/>
    <property type="match status" value="4"/>
</dbReference>
<dbReference type="AlphaFoldDB" id="A0A9W6LKP7"/>
<evidence type="ECO:0000256" key="6">
    <source>
        <dbReference type="ARBA" id="ARBA00022692"/>
    </source>
</evidence>
<comment type="similarity">
    <text evidence="2">Belongs to the resistance-nodulation-cell division (RND) (TC 2.A.6) family.</text>
</comment>
<dbReference type="Proteomes" id="UP001144297">
    <property type="component" value="Unassembled WGS sequence"/>
</dbReference>
<protein>
    <submittedName>
        <fullName evidence="10">Multidrug efflux RND transporter permease subunit</fullName>
    </submittedName>
</protein>
<gene>
    <name evidence="10" type="ORF">TISLANDTSLP1_07380</name>
</gene>
<feature type="transmembrane region" description="Helical" evidence="9">
    <location>
        <begin position="544"/>
        <end position="563"/>
    </location>
</feature>
<dbReference type="InterPro" id="IPR004764">
    <property type="entry name" value="MdtF-like"/>
</dbReference>
<keyword evidence="3" id="KW-0813">Transport</keyword>
<feature type="transmembrane region" description="Helical" evidence="9">
    <location>
        <begin position="930"/>
        <end position="953"/>
    </location>
</feature>
<comment type="caution">
    <text evidence="10">The sequence shown here is derived from an EMBL/GenBank/DDBJ whole genome shotgun (WGS) entry which is preliminary data.</text>
</comment>
<dbReference type="Gene3D" id="3.30.70.1440">
    <property type="entry name" value="Multidrug efflux transporter AcrB pore domain"/>
    <property type="match status" value="1"/>
</dbReference>
<dbReference type="NCBIfam" id="NF000282">
    <property type="entry name" value="RND_permease_1"/>
    <property type="match status" value="1"/>
</dbReference>
<evidence type="ECO:0000256" key="3">
    <source>
        <dbReference type="ARBA" id="ARBA00022448"/>
    </source>
</evidence>
<feature type="transmembrane region" description="Helical" evidence="9">
    <location>
        <begin position="341"/>
        <end position="360"/>
    </location>
</feature>
<dbReference type="FunFam" id="3.30.2090.10:FF:000002">
    <property type="entry name" value="Efflux pump membrane transporter"/>
    <property type="match status" value="1"/>
</dbReference>
<dbReference type="GO" id="GO:0015562">
    <property type="term" value="F:efflux transmembrane transporter activity"/>
    <property type="evidence" value="ECO:0007669"/>
    <property type="project" value="InterPro"/>
</dbReference>
<dbReference type="NCBIfam" id="TIGR00915">
    <property type="entry name" value="2A0602"/>
    <property type="match status" value="1"/>
</dbReference>
<evidence type="ECO:0000256" key="7">
    <source>
        <dbReference type="ARBA" id="ARBA00022989"/>
    </source>
</evidence>
<keyword evidence="4" id="KW-1003">Cell membrane</keyword>
<comment type="subcellular location">
    <subcellularLocation>
        <location evidence="1">Cell inner membrane</location>
        <topology evidence="1">Multi-pass membrane protein</topology>
    </subcellularLocation>
</comment>
<feature type="transmembrane region" description="Helical" evidence="9">
    <location>
        <begin position="12"/>
        <end position="31"/>
    </location>
</feature>
<dbReference type="PRINTS" id="PR00702">
    <property type="entry name" value="ACRIFLAVINRP"/>
</dbReference>
<feature type="transmembrane region" description="Helical" evidence="9">
    <location>
        <begin position="471"/>
        <end position="498"/>
    </location>
</feature>
<evidence type="ECO:0000256" key="9">
    <source>
        <dbReference type="SAM" id="Phobius"/>
    </source>
</evidence>
<dbReference type="EMBL" id="BSDX01000001">
    <property type="protein sequence ID" value="GLI53045.1"/>
    <property type="molecule type" value="Genomic_DNA"/>
</dbReference>
<dbReference type="GO" id="GO:0042910">
    <property type="term" value="F:xenobiotic transmembrane transporter activity"/>
    <property type="evidence" value="ECO:0007669"/>
    <property type="project" value="TreeGrafter"/>
</dbReference>
<dbReference type="SUPFAM" id="SSF82866">
    <property type="entry name" value="Multidrug efflux transporter AcrB transmembrane domain"/>
    <property type="match status" value="2"/>
</dbReference>
<feature type="transmembrane region" description="Helical" evidence="9">
    <location>
        <begin position="438"/>
        <end position="459"/>
    </location>
</feature>
<name>A0A9W6LKP7_9BACT</name>
<feature type="transmembrane region" description="Helical" evidence="9">
    <location>
        <begin position="367"/>
        <end position="391"/>
    </location>
</feature>
<dbReference type="PANTHER" id="PTHR32063:SF13">
    <property type="entry name" value="MULTIDRUG EFFLUX PUMP SUBUNIT ACRB-RELATED"/>
    <property type="match status" value="1"/>
</dbReference>
<evidence type="ECO:0000256" key="8">
    <source>
        <dbReference type="ARBA" id="ARBA00023136"/>
    </source>
</evidence>
<organism evidence="10 11">
    <name type="scientific">Thermodesulfovibrio yellowstonii</name>
    <dbReference type="NCBI Taxonomy" id="28262"/>
    <lineage>
        <taxon>Bacteria</taxon>
        <taxon>Pseudomonadati</taxon>
        <taxon>Nitrospirota</taxon>
        <taxon>Thermodesulfovibrionia</taxon>
        <taxon>Thermodesulfovibrionales</taxon>
        <taxon>Thermodesulfovibrionaceae</taxon>
        <taxon>Thermodesulfovibrio</taxon>
    </lineage>
</organism>
<keyword evidence="5" id="KW-0997">Cell inner membrane</keyword>
<dbReference type="InterPro" id="IPR027463">
    <property type="entry name" value="AcrB_DN_DC_subdom"/>
</dbReference>
<dbReference type="Gene3D" id="3.30.70.1320">
    <property type="entry name" value="Multidrug efflux transporter AcrB pore domain like"/>
    <property type="match status" value="1"/>
</dbReference>